<protein>
    <submittedName>
        <fullName evidence="1">Unannotated protein</fullName>
    </submittedName>
</protein>
<sequence>MFNRKSLSWLLITMVFLTGCGASGSENANTAMDSELGASEAAWIEACESDYKSSDCRTKDEKYISKLIPGQNLYAYINPYEDYEKTSECLTDPKGNSCAAMRLLADSQVSDLTCGEVEAFGSGYFCWGQILMRNIGTTPIDDYVEASLYDVDGNEFAADVEGSFTVGVVPLDFGMTRVELNPEKAKFFQFGFSVPDIKRQYRSIRLAGIDVDFNIILCRKNSGDLLKMPKSYQEKITIYEDASLLNSCKFDLSKGNFVNRIDGSVS</sequence>
<accession>A0A6J6DXX1</accession>
<organism evidence="1">
    <name type="scientific">freshwater metagenome</name>
    <dbReference type="NCBI Taxonomy" id="449393"/>
    <lineage>
        <taxon>unclassified sequences</taxon>
        <taxon>metagenomes</taxon>
        <taxon>ecological metagenomes</taxon>
    </lineage>
</organism>
<name>A0A6J6DXX1_9ZZZZ</name>
<dbReference type="PROSITE" id="PS51257">
    <property type="entry name" value="PROKAR_LIPOPROTEIN"/>
    <property type="match status" value="1"/>
</dbReference>
<proteinExistence type="predicted"/>
<reference evidence="1" key="1">
    <citation type="submission" date="2020-05" db="EMBL/GenBank/DDBJ databases">
        <authorList>
            <person name="Chiriac C."/>
            <person name="Salcher M."/>
            <person name="Ghai R."/>
            <person name="Kavagutti S V."/>
        </authorList>
    </citation>
    <scope>NUCLEOTIDE SEQUENCE</scope>
</reference>
<dbReference type="EMBL" id="CAEZTK010000029">
    <property type="protein sequence ID" value="CAB4566933.1"/>
    <property type="molecule type" value="Genomic_DNA"/>
</dbReference>
<evidence type="ECO:0000313" key="1">
    <source>
        <dbReference type="EMBL" id="CAB4566933.1"/>
    </source>
</evidence>
<dbReference type="AlphaFoldDB" id="A0A6J6DXX1"/>
<gene>
    <name evidence="1" type="ORF">UFOPK1643_00544</name>
</gene>